<keyword evidence="6" id="KW-0238">DNA-binding</keyword>
<evidence type="ECO:0000256" key="1">
    <source>
        <dbReference type="ARBA" id="ARBA00002997"/>
    </source>
</evidence>
<keyword evidence="3" id="KW-0678">Repressor</keyword>
<evidence type="ECO:0000256" key="5">
    <source>
        <dbReference type="ARBA" id="ARBA00023015"/>
    </source>
</evidence>
<keyword evidence="5" id="KW-0805">Transcription regulation</keyword>
<feature type="binding site" evidence="8">
    <location>
        <position position="98"/>
    </location>
    <ligand>
        <name>Zn(2+)</name>
        <dbReference type="ChEBI" id="CHEBI:29105"/>
    </ligand>
</feature>
<dbReference type="GO" id="GO:0045892">
    <property type="term" value="P:negative regulation of DNA-templated transcription"/>
    <property type="evidence" value="ECO:0007669"/>
    <property type="project" value="TreeGrafter"/>
</dbReference>
<evidence type="ECO:0000313" key="9">
    <source>
        <dbReference type="EMBL" id="SDC74784.1"/>
    </source>
</evidence>
<dbReference type="GO" id="GO:0003700">
    <property type="term" value="F:DNA-binding transcription factor activity"/>
    <property type="evidence" value="ECO:0007669"/>
    <property type="project" value="InterPro"/>
</dbReference>
<evidence type="ECO:0000256" key="7">
    <source>
        <dbReference type="ARBA" id="ARBA00023163"/>
    </source>
</evidence>
<dbReference type="PANTHER" id="PTHR33202">
    <property type="entry name" value="ZINC UPTAKE REGULATION PROTEIN"/>
    <property type="match status" value="1"/>
</dbReference>
<feature type="binding site" evidence="8">
    <location>
        <position position="131"/>
    </location>
    <ligand>
        <name>Zn(2+)</name>
        <dbReference type="ChEBI" id="CHEBI:29105"/>
    </ligand>
</feature>
<dbReference type="EMBL" id="FMYU01000008">
    <property type="protein sequence ID" value="SDC74784.1"/>
    <property type="molecule type" value="Genomic_DNA"/>
</dbReference>
<accession>A0A1G6P5A2</accession>
<comment type="cofactor">
    <cofactor evidence="8">
        <name>Zn(2+)</name>
        <dbReference type="ChEBI" id="CHEBI:29105"/>
    </cofactor>
    <text evidence="8">Binds 1 zinc ion per subunit.</text>
</comment>
<dbReference type="AlphaFoldDB" id="A0A1G6P5A2"/>
<evidence type="ECO:0000256" key="8">
    <source>
        <dbReference type="PIRSR" id="PIRSR602481-1"/>
    </source>
</evidence>
<gene>
    <name evidence="9" type="ORF">SAMN05660835_01316</name>
</gene>
<comment type="function">
    <text evidence="1">Acts as a global negative controlling element, employing Fe(2+) as a cofactor to bind the operator of the repressed genes.</text>
</comment>
<dbReference type="InterPro" id="IPR036388">
    <property type="entry name" value="WH-like_DNA-bd_sf"/>
</dbReference>
<evidence type="ECO:0000256" key="6">
    <source>
        <dbReference type="ARBA" id="ARBA00023125"/>
    </source>
</evidence>
<feature type="binding site" evidence="8">
    <location>
        <position position="134"/>
    </location>
    <ligand>
        <name>Zn(2+)</name>
        <dbReference type="ChEBI" id="CHEBI:29105"/>
    </ligand>
</feature>
<dbReference type="OrthoDB" id="8659436at2"/>
<keyword evidence="8" id="KW-0479">Metal-binding</keyword>
<dbReference type="Gene3D" id="3.30.1490.190">
    <property type="match status" value="1"/>
</dbReference>
<evidence type="ECO:0000313" key="10">
    <source>
        <dbReference type="Proteomes" id="UP000199411"/>
    </source>
</evidence>
<dbReference type="GO" id="GO:1900376">
    <property type="term" value="P:regulation of secondary metabolite biosynthetic process"/>
    <property type="evidence" value="ECO:0007669"/>
    <property type="project" value="TreeGrafter"/>
</dbReference>
<dbReference type="InterPro" id="IPR002481">
    <property type="entry name" value="FUR"/>
</dbReference>
<keyword evidence="7" id="KW-0804">Transcription</keyword>
<dbReference type="GO" id="GO:0000976">
    <property type="term" value="F:transcription cis-regulatory region binding"/>
    <property type="evidence" value="ECO:0007669"/>
    <property type="project" value="TreeGrafter"/>
</dbReference>
<reference evidence="10" key="1">
    <citation type="submission" date="2016-10" db="EMBL/GenBank/DDBJ databases">
        <authorList>
            <person name="Varghese N."/>
            <person name="Submissions S."/>
        </authorList>
    </citation>
    <scope>NUCLEOTIDE SEQUENCE [LARGE SCALE GENOMIC DNA]</scope>
    <source>
        <strain evidence="10">DSM 8415</strain>
    </source>
</reference>
<feature type="binding site" evidence="8">
    <location>
        <position position="95"/>
    </location>
    <ligand>
        <name>Zn(2+)</name>
        <dbReference type="ChEBI" id="CHEBI:29105"/>
    </ligand>
</feature>
<dbReference type="PANTHER" id="PTHR33202:SF7">
    <property type="entry name" value="FERRIC UPTAKE REGULATION PROTEIN"/>
    <property type="match status" value="1"/>
</dbReference>
<dbReference type="CDD" id="cd07153">
    <property type="entry name" value="Fur_like"/>
    <property type="match status" value="1"/>
</dbReference>
<keyword evidence="4 8" id="KW-0862">Zinc</keyword>
<proteinExistence type="inferred from homology"/>
<dbReference type="Proteomes" id="UP000199411">
    <property type="component" value="Unassembled WGS sequence"/>
</dbReference>
<evidence type="ECO:0000256" key="4">
    <source>
        <dbReference type="ARBA" id="ARBA00022833"/>
    </source>
</evidence>
<comment type="similarity">
    <text evidence="2">Belongs to the Fur family.</text>
</comment>
<protein>
    <submittedName>
        <fullName evidence="9">Fur family transcriptional regulator, peroxide stress response regulator</fullName>
    </submittedName>
</protein>
<evidence type="ECO:0000256" key="3">
    <source>
        <dbReference type="ARBA" id="ARBA00022491"/>
    </source>
</evidence>
<dbReference type="Pfam" id="PF01475">
    <property type="entry name" value="FUR"/>
    <property type="match status" value="1"/>
</dbReference>
<dbReference type="RefSeq" id="WP_092129069.1">
    <property type="nucleotide sequence ID" value="NZ_FMYU01000008.1"/>
</dbReference>
<keyword evidence="10" id="KW-1185">Reference proteome</keyword>
<dbReference type="Gene3D" id="1.10.10.10">
    <property type="entry name" value="Winged helix-like DNA-binding domain superfamily/Winged helix DNA-binding domain"/>
    <property type="match status" value="1"/>
</dbReference>
<dbReference type="GO" id="GO:0008270">
    <property type="term" value="F:zinc ion binding"/>
    <property type="evidence" value="ECO:0007669"/>
    <property type="project" value="TreeGrafter"/>
</dbReference>
<dbReference type="SUPFAM" id="SSF46785">
    <property type="entry name" value="Winged helix' DNA-binding domain"/>
    <property type="match status" value="1"/>
</dbReference>
<evidence type="ECO:0000256" key="2">
    <source>
        <dbReference type="ARBA" id="ARBA00007957"/>
    </source>
</evidence>
<dbReference type="InterPro" id="IPR043135">
    <property type="entry name" value="Fur_C"/>
</dbReference>
<dbReference type="InterPro" id="IPR036390">
    <property type="entry name" value="WH_DNA-bd_sf"/>
</dbReference>
<sequence length="141" mass="16348">MEVIDYAYLESILNKKNLKVTPQRLHILSLIKQFGHMDIDELYLQIKKNYPYMSLATIYKNISVMVENGILNEIKIAQQKTKYELLADFHAHFICTNCKKIEDLDIDISCILKSFDQASVQSVQLQIYGTCNACQKKKNLI</sequence>
<name>A0A1G6P5A2_9BACT</name>
<organism evidence="9 10">
    <name type="scientific">Desulfurella multipotens</name>
    <dbReference type="NCBI Taxonomy" id="79269"/>
    <lineage>
        <taxon>Bacteria</taxon>
        <taxon>Pseudomonadati</taxon>
        <taxon>Campylobacterota</taxon>
        <taxon>Desulfurellia</taxon>
        <taxon>Desulfurellales</taxon>
        <taxon>Desulfurellaceae</taxon>
        <taxon>Desulfurella</taxon>
    </lineage>
</organism>